<dbReference type="PANTHER" id="PTHR31286">
    <property type="entry name" value="GLYCINE-RICH CELL WALL STRUCTURAL PROTEIN 1.8-LIKE"/>
    <property type="match status" value="1"/>
</dbReference>
<reference evidence="2" key="1">
    <citation type="submission" date="2025-08" db="UniProtKB">
        <authorList>
            <consortium name="RefSeq"/>
        </authorList>
    </citation>
    <scope>IDENTIFICATION</scope>
    <source>
        <tissue evidence="2">Leaves</tissue>
    </source>
</reference>
<evidence type="ECO:0000313" key="1">
    <source>
        <dbReference type="Proteomes" id="UP001652660"/>
    </source>
</evidence>
<evidence type="ECO:0000313" key="2">
    <source>
        <dbReference type="RefSeq" id="XP_071921876.1"/>
    </source>
</evidence>
<name>A0ABM4VQT0_COFAR</name>
<gene>
    <name evidence="2" type="primary">LOC140014685</name>
</gene>
<sequence>MKIFKWSPAFHVDKEPSVVPVWFQLHKLPLHYFHKEAIFQIVSVLGVPLFVDAATLATSRPSLARVCVEIDLFQARPSRGWVGNGKYEGFWQSFIPENTPKYCSHCYRQGHDIEGCYVLKPELRPPRAEKPYQRVKDRSQTSEP</sequence>
<accession>A0ABM4VQT0</accession>
<protein>
    <recommendedName>
        <fullName evidence="3">DUF4283 domain-containing protein</fullName>
    </recommendedName>
</protein>
<evidence type="ECO:0008006" key="3">
    <source>
        <dbReference type="Google" id="ProtNLM"/>
    </source>
</evidence>
<proteinExistence type="predicted"/>
<dbReference type="Proteomes" id="UP001652660">
    <property type="component" value="Chromosome 9e"/>
</dbReference>
<dbReference type="GeneID" id="140014685"/>
<keyword evidence="1" id="KW-1185">Reference proteome</keyword>
<organism evidence="1 2">
    <name type="scientific">Coffea arabica</name>
    <name type="common">Arabian coffee</name>
    <dbReference type="NCBI Taxonomy" id="13443"/>
    <lineage>
        <taxon>Eukaryota</taxon>
        <taxon>Viridiplantae</taxon>
        <taxon>Streptophyta</taxon>
        <taxon>Embryophyta</taxon>
        <taxon>Tracheophyta</taxon>
        <taxon>Spermatophyta</taxon>
        <taxon>Magnoliopsida</taxon>
        <taxon>eudicotyledons</taxon>
        <taxon>Gunneridae</taxon>
        <taxon>Pentapetalae</taxon>
        <taxon>asterids</taxon>
        <taxon>lamiids</taxon>
        <taxon>Gentianales</taxon>
        <taxon>Rubiaceae</taxon>
        <taxon>Ixoroideae</taxon>
        <taxon>Gardenieae complex</taxon>
        <taxon>Bertiereae - Coffeeae clade</taxon>
        <taxon>Coffeeae</taxon>
        <taxon>Coffea</taxon>
    </lineage>
</organism>
<dbReference type="PANTHER" id="PTHR31286:SF165">
    <property type="entry name" value="DUF4283 DOMAIN-CONTAINING PROTEIN"/>
    <property type="match status" value="1"/>
</dbReference>
<dbReference type="InterPro" id="IPR040256">
    <property type="entry name" value="At4g02000-like"/>
</dbReference>
<dbReference type="RefSeq" id="XP_071921876.1">
    <property type="nucleotide sequence ID" value="XM_072065775.1"/>
</dbReference>